<evidence type="ECO:0000256" key="4">
    <source>
        <dbReference type="ARBA" id="ARBA00022643"/>
    </source>
</evidence>
<proteinExistence type="inferred from homology"/>
<protein>
    <submittedName>
        <fullName evidence="7">Iron-sulfur flavoprotein</fullName>
    </submittedName>
</protein>
<evidence type="ECO:0000256" key="1">
    <source>
        <dbReference type="ARBA" id="ARBA00001917"/>
    </source>
</evidence>
<gene>
    <name evidence="7" type="primary">isf-10</name>
    <name evidence="7" type="ordered locus">MA_1902</name>
</gene>
<evidence type="ECO:0000313" key="8">
    <source>
        <dbReference type="Proteomes" id="UP000002487"/>
    </source>
</evidence>
<dbReference type="PhylomeDB" id="Q8TPK8"/>
<name>Q8TPK8_METAC</name>
<dbReference type="HOGENOM" id="CLU_050993_4_0_2"/>
<evidence type="ECO:0000256" key="5">
    <source>
        <dbReference type="ARBA" id="ARBA00038292"/>
    </source>
</evidence>
<dbReference type="DNASU" id="1473791"/>
<dbReference type="STRING" id="188937.MA_1902"/>
<dbReference type="PANTHER" id="PTHR43278">
    <property type="entry name" value="NAD(P)H-DEPENDENT FMN-CONTAINING OXIDOREDUCTASE YWQN-RELATED"/>
    <property type="match status" value="1"/>
</dbReference>
<comment type="cofactor">
    <cofactor evidence="2">
        <name>[4Fe-4S] cluster</name>
        <dbReference type="ChEBI" id="CHEBI:49883"/>
    </cofactor>
</comment>
<sequence>MLRVVEVCWRESHMKVLAINSSPRMDKGNTALILNPFLEGMKEAGAEVELFYTKKLKISPCTGEFNCWLKTPGKCYQNDDMNILYPRIDAADVIVFATPVYVDGVTGQMKNFIDRMLPRVEPFVELRDGHCRHPVRGGPKALKFVLVSNCGFWEMDNFDSLLVFMKAFCKNASTEFAGALLRPHGEALSSMLEMGAPIDDVFEAAREVGRQLVKEGKMSQETLDIVSRELLPKEMYIQIANQTFRQCLESLDR</sequence>
<dbReference type="InParanoid" id="Q8TPK8"/>
<dbReference type="SUPFAM" id="SSF52218">
    <property type="entry name" value="Flavoproteins"/>
    <property type="match status" value="1"/>
</dbReference>
<evidence type="ECO:0000256" key="3">
    <source>
        <dbReference type="ARBA" id="ARBA00022630"/>
    </source>
</evidence>
<dbReference type="EMBL" id="AE010299">
    <property type="protein sequence ID" value="AAM05307.1"/>
    <property type="molecule type" value="Genomic_DNA"/>
</dbReference>
<dbReference type="KEGG" id="mac:MA_1902"/>
<comment type="similarity">
    <text evidence="5">Belongs to the SsuE family. Isf subfamily.</text>
</comment>
<keyword evidence="4" id="KW-0288">FMN</keyword>
<dbReference type="InterPro" id="IPR051796">
    <property type="entry name" value="ISF_SsuE-like"/>
</dbReference>
<dbReference type="Proteomes" id="UP000002487">
    <property type="component" value="Chromosome"/>
</dbReference>
<organism evidence="7 8">
    <name type="scientific">Methanosarcina acetivorans (strain ATCC 35395 / DSM 2834 / JCM 12185 / C2A)</name>
    <dbReference type="NCBI Taxonomy" id="188937"/>
    <lineage>
        <taxon>Archaea</taxon>
        <taxon>Methanobacteriati</taxon>
        <taxon>Methanobacteriota</taxon>
        <taxon>Stenosarchaea group</taxon>
        <taxon>Methanomicrobia</taxon>
        <taxon>Methanosarcinales</taxon>
        <taxon>Methanosarcinaceae</taxon>
        <taxon>Methanosarcina</taxon>
    </lineage>
</organism>
<dbReference type="Pfam" id="PF03358">
    <property type="entry name" value="FMN_red"/>
    <property type="match status" value="1"/>
</dbReference>
<dbReference type="AlphaFoldDB" id="Q8TPK8"/>
<dbReference type="InterPro" id="IPR029039">
    <property type="entry name" value="Flavoprotein-like_sf"/>
</dbReference>
<keyword evidence="3" id="KW-0285">Flavoprotein</keyword>
<comment type="cofactor">
    <cofactor evidence="1">
        <name>FMN</name>
        <dbReference type="ChEBI" id="CHEBI:58210"/>
    </cofactor>
</comment>
<evidence type="ECO:0000256" key="2">
    <source>
        <dbReference type="ARBA" id="ARBA00001966"/>
    </source>
</evidence>
<evidence type="ECO:0000313" key="7">
    <source>
        <dbReference type="EMBL" id="AAM05307.1"/>
    </source>
</evidence>
<evidence type="ECO:0000259" key="6">
    <source>
        <dbReference type="Pfam" id="PF03358"/>
    </source>
</evidence>
<reference evidence="7 8" key="1">
    <citation type="journal article" date="2002" name="Genome Res.">
        <title>The genome of Methanosarcina acetivorans reveals extensive metabolic and physiological diversity.</title>
        <authorList>
            <person name="Galagan J.E."/>
            <person name="Nusbaum C."/>
            <person name="Roy A."/>
            <person name="Endrizzi M.G."/>
            <person name="Macdonald P."/>
            <person name="FitzHugh W."/>
            <person name="Calvo S."/>
            <person name="Engels R."/>
            <person name="Smirnov S."/>
            <person name="Atnoor D."/>
            <person name="Brown A."/>
            <person name="Allen N."/>
            <person name="Naylor J."/>
            <person name="Stange-Thomann N."/>
            <person name="DeArellano K."/>
            <person name="Johnson R."/>
            <person name="Linton L."/>
            <person name="McEwan P."/>
            <person name="McKernan K."/>
            <person name="Talamas J."/>
            <person name="Tirrell A."/>
            <person name="Ye W."/>
            <person name="Zimmer A."/>
            <person name="Barber R.D."/>
            <person name="Cann I."/>
            <person name="Graham D.E."/>
            <person name="Grahame D.A."/>
            <person name="Guss A."/>
            <person name="Hedderich R."/>
            <person name="Ingram-Smith C."/>
            <person name="Kuettner C.H."/>
            <person name="Krzycki J.A."/>
            <person name="Leigh J.A."/>
            <person name="Li W."/>
            <person name="Liu J."/>
            <person name="Mukhopadhyay B."/>
            <person name="Reeve J.N."/>
            <person name="Smith K."/>
            <person name="Springer T.A."/>
            <person name="Umayam L.A."/>
            <person name="White O."/>
            <person name="White R.H."/>
            <person name="de Macario E.C."/>
            <person name="Ferry J.G."/>
            <person name="Jarrell K.F."/>
            <person name="Jing H."/>
            <person name="Macario A.J.L."/>
            <person name="Paulsen I."/>
            <person name="Pritchett M."/>
            <person name="Sowers K.R."/>
            <person name="Swanson R.V."/>
            <person name="Zinder S.H."/>
            <person name="Lander E."/>
            <person name="Metcalf W.W."/>
            <person name="Birren B."/>
        </authorList>
    </citation>
    <scope>NUCLEOTIDE SEQUENCE [LARGE SCALE GENOMIC DNA]</scope>
    <source>
        <strain evidence="8">ATCC 35395 / DSM 2834 / JCM 12185 / C2A</strain>
    </source>
</reference>
<dbReference type="PANTHER" id="PTHR43278:SF2">
    <property type="entry name" value="IRON-SULFUR FLAVOPROTEIN"/>
    <property type="match status" value="1"/>
</dbReference>
<dbReference type="InterPro" id="IPR005025">
    <property type="entry name" value="FMN_Rdtase-like_dom"/>
</dbReference>
<keyword evidence="8" id="KW-1185">Reference proteome</keyword>
<dbReference type="Gene3D" id="3.40.50.360">
    <property type="match status" value="1"/>
</dbReference>
<feature type="domain" description="NADPH-dependent FMN reductase-like" evidence="6">
    <location>
        <begin position="14"/>
        <end position="116"/>
    </location>
</feature>
<dbReference type="EnsemblBacteria" id="AAM05307">
    <property type="protein sequence ID" value="AAM05307"/>
    <property type="gene ID" value="MA_1902"/>
</dbReference>
<accession>Q8TPK8</accession>
<dbReference type="GO" id="GO:0016491">
    <property type="term" value="F:oxidoreductase activity"/>
    <property type="evidence" value="ECO:0007669"/>
    <property type="project" value="InterPro"/>
</dbReference>